<dbReference type="AlphaFoldDB" id="A0A7W8LQC2"/>
<evidence type="ECO:0000313" key="2">
    <source>
        <dbReference type="Proteomes" id="UP000525389"/>
    </source>
</evidence>
<proteinExistence type="predicted"/>
<protein>
    <recommendedName>
        <fullName evidence="3">Methyltransferase</fullName>
    </recommendedName>
</protein>
<dbReference type="Gene3D" id="3.40.50.150">
    <property type="entry name" value="Vaccinia Virus protein VP39"/>
    <property type="match status" value="1"/>
</dbReference>
<evidence type="ECO:0000313" key="1">
    <source>
        <dbReference type="EMBL" id="MBB5234681.1"/>
    </source>
</evidence>
<dbReference type="Proteomes" id="UP000525389">
    <property type="component" value="Unassembled WGS sequence"/>
</dbReference>
<sequence>MAQVHRRLRPGAPFVVAHFSFPQGEGERDLWLSRHAAFLVTSGIEPQQAAKAWVALDARLHILTPEEDEATLRDAGFRGVSLFYTGFAFRGWVVTA</sequence>
<dbReference type="EMBL" id="JACHFN010000007">
    <property type="protein sequence ID" value="MBB5234681.1"/>
    <property type="molecule type" value="Genomic_DNA"/>
</dbReference>
<dbReference type="RefSeq" id="WP_184028828.1">
    <property type="nucleotide sequence ID" value="NZ_JACHFN010000007.1"/>
</dbReference>
<dbReference type="SUPFAM" id="SSF53335">
    <property type="entry name" value="S-adenosyl-L-methionine-dependent methyltransferases"/>
    <property type="match status" value="1"/>
</dbReference>
<evidence type="ECO:0008006" key="3">
    <source>
        <dbReference type="Google" id="ProtNLM"/>
    </source>
</evidence>
<keyword evidence="2" id="KW-1185">Reference proteome</keyword>
<accession>A0A7W8LQC2</accession>
<comment type="caution">
    <text evidence="1">The sequence shown here is derived from an EMBL/GenBank/DDBJ whole genome shotgun (WGS) entry which is preliminary data.</text>
</comment>
<organism evidence="1 2">
    <name type="scientific">Deinococcus budaensis</name>
    <dbReference type="NCBI Taxonomy" id="1665626"/>
    <lineage>
        <taxon>Bacteria</taxon>
        <taxon>Thermotogati</taxon>
        <taxon>Deinococcota</taxon>
        <taxon>Deinococci</taxon>
        <taxon>Deinococcales</taxon>
        <taxon>Deinococcaceae</taxon>
        <taxon>Deinococcus</taxon>
    </lineage>
</organism>
<name>A0A7W8LQC2_9DEIO</name>
<gene>
    <name evidence="1" type="ORF">HNQ09_002124</name>
</gene>
<reference evidence="1 2" key="1">
    <citation type="submission" date="2020-08" db="EMBL/GenBank/DDBJ databases">
        <title>Genomic Encyclopedia of Type Strains, Phase IV (KMG-IV): sequencing the most valuable type-strain genomes for metagenomic binning, comparative biology and taxonomic classification.</title>
        <authorList>
            <person name="Goeker M."/>
        </authorList>
    </citation>
    <scope>NUCLEOTIDE SEQUENCE [LARGE SCALE GENOMIC DNA]</scope>
    <source>
        <strain evidence="1 2">DSM 101791</strain>
    </source>
</reference>
<dbReference type="InterPro" id="IPR029063">
    <property type="entry name" value="SAM-dependent_MTases_sf"/>
</dbReference>